<evidence type="ECO:0000313" key="5">
    <source>
        <dbReference type="Proteomes" id="UP000215914"/>
    </source>
</evidence>
<dbReference type="CDD" id="cd08771">
    <property type="entry name" value="DLP_1"/>
    <property type="match status" value="1"/>
</dbReference>
<dbReference type="InterPro" id="IPR001401">
    <property type="entry name" value="Dynamin_GTPase"/>
</dbReference>
<dbReference type="SMART" id="SM00053">
    <property type="entry name" value="DYNc"/>
    <property type="match status" value="1"/>
</dbReference>
<feature type="domain" description="Dynamin-type G" evidence="3">
    <location>
        <begin position="49"/>
        <end position="305"/>
    </location>
</feature>
<accession>A0A251V959</accession>
<dbReference type="InterPro" id="IPR030381">
    <property type="entry name" value="G_DYNAMIN_dom"/>
</dbReference>
<dbReference type="GO" id="GO:0005525">
    <property type="term" value="F:GTP binding"/>
    <property type="evidence" value="ECO:0007669"/>
    <property type="project" value="InterPro"/>
</dbReference>
<dbReference type="SUPFAM" id="SSF52540">
    <property type="entry name" value="P-loop containing nucleoside triphosphate hydrolases"/>
    <property type="match status" value="1"/>
</dbReference>
<dbReference type="GO" id="GO:0005874">
    <property type="term" value="C:microtubule"/>
    <property type="evidence" value="ECO:0000318"/>
    <property type="project" value="GO_Central"/>
</dbReference>
<dbReference type="AlphaFoldDB" id="A0A251V959"/>
<organism evidence="4 5">
    <name type="scientific">Helianthus annuus</name>
    <name type="common">Common sunflower</name>
    <dbReference type="NCBI Taxonomy" id="4232"/>
    <lineage>
        <taxon>Eukaryota</taxon>
        <taxon>Viridiplantae</taxon>
        <taxon>Streptophyta</taxon>
        <taxon>Embryophyta</taxon>
        <taxon>Tracheophyta</taxon>
        <taxon>Spermatophyta</taxon>
        <taxon>Magnoliopsida</taxon>
        <taxon>eudicotyledons</taxon>
        <taxon>Gunneridae</taxon>
        <taxon>Pentapetalae</taxon>
        <taxon>asterids</taxon>
        <taxon>campanulids</taxon>
        <taxon>Asterales</taxon>
        <taxon>Asteraceae</taxon>
        <taxon>Asteroideae</taxon>
        <taxon>Heliantheae alliance</taxon>
        <taxon>Heliantheae</taxon>
        <taxon>Helianthus</taxon>
    </lineage>
</organism>
<dbReference type="OMA" id="WIAINGY"/>
<evidence type="ECO:0000259" key="3">
    <source>
        <dbReference type="PROSITE" id="PS51718"/>
    </source>
</evidence>
<dbReference type="InParanoid" id="A0A251V959"/>
<dbReference type="PROSITE" id="PS51718">
    <property type="entry name" value="G_DYNAMIN_2"/>
    <property type="match status" value="1"/>
</dbReference>
<dbReference type="GO" id="GO:0003924">
    <property type="term" value="F:GTPase activity"/>
    <property type="evidence" value="ECO:0000318"/>
    <property type="project" value="GO_Central"/>
</dbReference>
<keyword evidence="2" id="KW-0342">GTP-binding</keyword>
<dbReference type="PRINTS" id="PR00195">
    <property type="entry name" value="DYNAMIN"/>
</dbReference>
<protein>
    <submittedName>
        <fullName evidence="4">Putative dynamin central domain-containing protein</fullName>
    </submittedName>
</protein>
<dbReference type="GO" id="GO:0005737">
    <property type="term" value="C:cytoplasm"/>
    <property type="evidence" value="ECO:0000318"/>
    <property type="project" value="GO_Central"/>
</dbReference>
<gene>
    <name evidence="4" type="ORF">HannXRQ_Chr03g0076121</name>
</gene>
<dbReference type="Proteomes" id="UP000215914">
    <property type="component" value="Chromosome 3"/>
</dbReference>
<keyword evidence="5" id="KW-1185">Reference proteome</keyword>
<proteinExistence type="predicted"/>
<dbReference type="InterPro" id="IPR045063">
    <property type="entry name" value="Dynamin_N"/>
</dbReference>
<keyword evidence="1" id="KW-0547">Nucleotide-binding</keyword>
<dbReference type="InterPro" id="IPR027417">
    <property type="entry name" value="P-loop_NTPase"/>
</dbReference>
<evidence type="ECO:0000256" key="2">
    <source>
        <dbReference type="ARBA" id="ARBA00023134"/>
    </source>
</evidence>
<dbReference type="Gene3D" id="3.40.50.300">
    <property type="entry name" value="P-loop containing nucleotide triphosphate hydrolases"/>
    <property type="match status" value="1"/>
</dbReference>
<dbReference type="PANTHER" id="PTHR11566:SF173">
    <property type="entry name" value="DYNAMIN-RELATED PROTEIN 4C"/>
    <property type="match status" value="1"/>
</dbReference>
<dbReference type="Gene3D" id="1.20.120.1240">
    <property type="entry name" value="Dynamin, middle domain"/>
    <property type="match status" value="1"/>
</dbReference>
<dbReference type="OrthoDB" id="5061070at2759"/>
<dbReference type="Pfam" id="PF01031">
    <property type="entry name" value="Dynamin_M"/>
    <property type="match status" value="2"/>
</dbReference>
<dbReference type="PANTHER" id="PTHR11566">
    <property type="entry name" value="DYNAMIN"/>
    <property type="match status" value="1"/>
</dbReference>
<dbReference type="Pfam" id="PF00350">
    <property type="entry name" value="Dynamin_N"/>
    <property type="match status" value="1"/>
</dbReference>
<dbReference type="GO" id="GO:0008017">
    <property type="term" value="F:microtubule binding"/>
    <property type="evidence" value="ECO:0000318"/>
    <property type="project" value="GO_Central"/>
</dbReference>
<dbReference type="InterPro" id="IPR022812">
    <property type="entry name" value="Dynamin"/>
</dbReference>
<dbReference type="GO" id="GO:0016020">
    <property type="term" value="C:membrane"/>
    <property type="evidence" value="ECO:0000318"/>
    <property type="project" value="GO_Central"/>
</dbReference>
<sequence>MDQDDTPATKKLKVSHDQEPNFQPLFASYNDKIRPMLDAHRLNFKEGIPIPLPTVVVIGDKSSGKSSVLESLAGISLPRCTRVPLVIKLQHHPDHVPEFSLEFQKKTVMIIEESQIPEAINSATVEIAGNSKGISNVPITLVVKKNGVPDLTMIDLPGITWVPVDDQPKNIYDQITEIIMEHITPKENIILNVLSAEVNFTTCESIRLSRRVDRTGQRTLAAVTKSDQYADDLLEKVTTNAVNISYVCVRNRIGNETYDEARIQEANLFKSHHSLSMIDKSRVGIPVLAQKLVQTHDVIISKCLPNIVNEIKEKLDEWMSRMSGSLKETLEKLLIHGEVVGLPDKHKSCDARLAKMVDEFKIELHAEDESFENFLVDEMRVLKESGGIRLSQFVPEYAFSYLLRQKVSKISDLPISFVNKVWSYVESVSFEVLKDHCESFPQLYSPMKKASQKALEKIKNKFLQRAMDMIEMEKNTNYTCDPNFLASWKELKSANYDKLSDAVVRRRSKWIAINGYGDVKVDHLFDVPANIREQAFDLKMKMVAYWAVVLRRMVDWSALNLRYWIQKFVTEMGISVFTDMMLPGCGIEKMMEGPRSVAEKRDIFR</sequence>
<name>A0A251V959_HELAN</name>
<dbReference type="InterPro" id="IPR000375">
    <property type="entry name" value="Dynamin_stalk"/>
</dbReference>
<reference evidence="5" key="1">
    <citation type="journal article" date="2017" name="Nature">
        <title>The sunflower genome provides insights into oil metabolism, flowering and Asterid evolution.</title>
        <authorList>
            <person name="Badouin H."/>
            <person name="Gouzy J."/>
            <person name="Grassa C.J."/>
            <person name="Murat F."/>
            <person name="Staton S.E."/>
            <person name="Cottret L."/>
            <person name="Lelandais-Briere C."/>
            <person name="Owens G.L."/>
            <person name="Carrere S."/>
            <person name="Mayjonade B."/>
            <person name="Legrand L."/>
            <person name="Gill N."/>
            <person name="Kane N.C."/>
            <person name="Bowers J.E."/>
            <person name="Hubner S."/>
            <person name="Bellec A."/>
            <person name="Berard A."/>
            <person name="Berges H."/>
            <person name="Blanchet N."/>
            <person name="Boniface M.C."/>
            <person name="Brunel D."/>
            <person name="Catrice O."/>
            <person name="Chaidir N."/>
            <person name="Claudel C."/>
            <person name="Donnadieu C."/>
            <person name="Faraut T."/>
            <person name="Fievet G."/>
            <person name="Helmstetter N."/>
            <person name="King M."/>
            <person name="Knapp S.J."/>
            <person name="Lai Z."/>
            <person name="Le Paslier M.C."/>
            <person name="Lippi Y."/>
            <person name="Lorenzon L."/>
            <person name="Mandel J.R."/>
            <person name="Marage G."/>
            <person name="Marchand G."/>
            <person name="Marquand E."/>
            <person name="Bret-Mestries E."/>
            <person name="Morien E."/>
            <person name="Nambeesan S."/>
            <person name="Nguyen T."/>
            <person name="Pegot-Espagnet P."/>
            <person name="Pouilly N."/>
            <person name="Raftis F."/>
            <person name="Sallet E."/>
            <person name="Schiex T."/>
            <person name="Thomas J."/>
            <person name="Vandecasteele C."/>
            <person name="Vares D."/>
            <person name="Vear F."/>
            <person name="Vautrin S."/>
            <person name="Crespi M."/>
            <person name="Mangin B."/>
            <person name="Burke J.M."/>
            <person name="Salse J."/>
            <person name="Munos S."/>
            <person name="Vincourt P."/>
            <person name="Rieseberg L.H."/>
            <person name="Langlade N.B."/>
        </authorList>
    </citation>
    <scope>NUCLEOTIDE SEQUENCE [LARGE SCALE GENOMIC DNA]</scope>
    <source>
        <strain evidence="5">cv. SF193</strain>
    </source>
</reference>
<dbReference type="EMBL" id="CM007892">
    <property type="protein sequence ID" value="OTG31482.1"/>
    <property type="molecule type" value="Genomic_DNA"/>
</dbReference>
<evidence type="ECO:0000313" key="4">
    <source>
        <dbReference type="EMBL" id="OTG31482.1"/>
    </source>
</evidence>
<evidence type="ECO:0000256" key="1">
    <source>
        <dbReference type="ARBA" id="ARBA00022741"/>
    </source>
</evidence>